<dbReference type="AlphaFoldDB" id="A0A0V1FYA7"/>
<dbReference type="SUPFAM" id="SSF48019">
    <property type="entry name" value="post-AAA+ oligomerization domain-like"/>
    <property type="match status" value="1"/>
</dbReference>
<dbReference type="GO" id="GO:0006261">
    <property type="term" value="P:DNA-templated DNA replication"/>
    <property type="evidence" value="ECO:0007669"/>
    <property type="project" value="TreeGrafter"/>
</dbReference>
<dbReference type="GO" id="GO:0003689">
    <property type="term" value="F:DNA clamp loader activity"/>
    <property type="evidence" value="ECO:0007669"/>
    <property type="project" value="TreeGrafter"/>
</dbReference>
<comment type="caution">
    <text evidence="9">The sequence shown here is derived from an EMBL/GenBank/DDBJ whole genome shotgun (WGS) entry which is preliminary data.</text>
</comment>
<dbReference type="CDD" id="cd00009">
    <property type="entry name" value="AAA"/>
    <property type="match status" value="1"/>
</dbReference>
<dbReference type="InterPro" id="IPR050238">
    <property type="entry name" value="DNA_Rep/Repair_Clamp_Loader"/>
</dbReference>
<keyword evidence="3" id="KW-0235">DNA replication</keyword>
<dbReference type="SMART" id="SM00382">
    <property type="entry name" value="AAA"/>
    <property type="match status" value="1"/>
</dbReference>
<name>A0A0V1FYA7_TRIPS</name>
<dbReference type="PANTHER" id="PTHR11669:SF9">
    <property type="entry name" value="REPLICATION FACTOR C SUBUNIT 5"/>
    <property type="match status" value="1"/>
</dbReference>
<evidence type="ECO:0000256" key="2">
    <source>
        <dbReference type="ARBA" id="ARBA00005378"/>
    </source>
</evidence>
<evidence type="ECO:0000313" key="10">
    <source>
        <dbReference type="Proteomes" id="UP000054995"/>
    </source>
</evidence>
<dbReference type="InterPro" id="IPR003959">
    <property type="entry name" value="ATPase_AAA_core"/>
</dbReference>
<dbReference type="InterPro" id="IPR013748">
    <property type="entry name" value="Rep_factorC_C"/>
</dbReference>
<comment type="subcellular location">
    <subcellularLocation>
        <location evidence="1">Nucleus</location>
    </subcellularLocation>
</comment>
<dbReference type="GO" id="GO:0016887">
    <property type="term" value="F:ATP hydrolysis activity"/>
    <property type="evidence" value="ECO:0007669"/>
    <property type="project" value="InterPro"/>
</dbReference>
<dbReference type="Gene3D" id="1.20.272.10">
    <property type="match status" value="1"/>
</dbReference>
<reference evidence="9 10" key="1">
    <citation type="submission" date="2015-01" db="EMBL/GenBank/DDBJ databases">
        <title>Evolution of Trichinella species and genotypes.</title>
        <authorList>
            <person name="Korhonen P.K."/>
            <person name="Edoardo P."/>
            <person name="Giuseppe L.R."/>
            <person name="Gasser R.B."/>
        </authorList>
    </citation>
    <scope>NUCLEOTIDE SEQUENCE [LARGE SCALE GENOMIC DNA]</scope>
    <source>
        <strain evidence="9">ISS470</strain>
    </source>
</reference>
<dbReference type="InterPro" id="IPR008921">
    <property type="entry name" value="DNA_pol3_clamp-load_cplx_C"/>
</dbReference>
<protein>
    <recommendedName>
        <fullName evidence="7">Activator 1 subunit 5</fullName>
    </recommendedName>
</protein>
<evidence type="ECO:0000256" key="3">
    <source>
        <dbReference type="ARBA" id="ARBA00022705"/>
    </source>
</evidence>
<evidence type="ECO:0000256" key="7">
    <source>
        <dbReference type="ARBA" id="ARBA00080380"/>
    </source>
</evidence>
<feature type="domain" description="AAA+ ATPase" evidence="8">
    <location>
        <begin position="73"/>
        <end position="199"/>
    </location>
</feature>
<dbReference type="InterPro" id="IPR003593">
    <property type="entry name" value="AAA+_ATPase"/>
</dbReference>
<dbReference type="GO" id="GO:0005663">
    <property type="term" value="C:DNA replication factor C complex"/>
    <property type="evidence" value="ECO:0007669"/>
    <property type="project" value="TreeGrafter"/>
</dbReference>
<dbReference type="Pfam" id="PF08542">
    <property type="entry name" value="Rep_fac_C"/>
    <property type="match status" value="1"/>
</dbReference>
<dbReference type="CDD" id="cd18140">
    <property type="entry name" value="HLD_clamp_RFC"/>
    <property type="match status" value="1"/>
</dbReference>
<sequence length="466" mass="53289">MKTSIIYLKNNYCIPKRFSRDYFKNLNLCSEMVDKCRTEILPWVEKYRPSKLEELISHKDILETIGRFINEDRLPHLLFYGPPGTGKTSTILACARQLYEKNQLKSMVLELNASDDRGIGVVREQILNFASTKTIFGGRFKMIILDEADAMTRDAQNALLIEKYTDNVRFCLICNYLSKIIPPLQSRCTRFRFAPLKSNQIIPRLMHVIEAEKVKFTEEGLQHLVVLSGGDMRRALNILQSTTMAFDLVNMENVYACVGKPKPDDIKAIVEWLFNKDFSETYKRITFLKLKKGLALQDILEEVHLFVHKVEIPTLVRMYLIDRLAEIEESLTRGASDKLQLSALIATFHIARDIIEKEAIVVKEIVILANTLKWEYKLNADFHMLIISNRTDVLVEFQTGVYKHAPNKVAVDSILPNRSIGANIPTATDPYNEEEVLFPVSSSDASCFLTTHPHVFALHLACQTSL</sequence>
<keyword evidence="6" id="KW-0539">Nucleus</keyword>
<dbReference type="Gene3D" id="1.10.8.60">
    <property type="match status" value="1"/>
</dbReference>
<evidence type="ECO:0000259" key="8">
    <source>
        <dbReference type="SMART" id="SM00382"/>
    </source>
</evidence>
<dbReference type="Gene3D" id="3.40.50.300">
    <property type="entry name" value="P-loop containing nucleotide triphosphate hydrolases"/>
    <property type="match status" value="1"/>
</dbReference>
<comment type="similarity">
    <text evidence="2">Belongs to the activator 1 small subunits family.</text>
</comment>
<evidence type="ECO:0000256" key="6">
    <source>
        <dbReference type="ARBA" id="ARBA00023242"/>
    </source>
</evidence>
<evidence type="ECO:0000256" key="1">
    <source>
        <dbReference type="ARBA" id="ARBA00004123"/>
    </source>
</evidence>
<evidence type="ECO:0000256" key="4">
    <source>
        <dbReference type="ARBA" id="ARBA00022741"/>
    </source>
</evidence>
<dbReference type="EMBL" id="JYDT01000016">
    <property type="protein sequence ID" value="KRY91032.1"/>
    <property type="molecule type" value="Genomic_DNA"/>
</dbReference>
<dbReference type="GO" id="GO:0006281">
    <property type="term" value="P:DNA repair"/>
    <property type="evidence" value="ECO:0007669"/>
    <property type="project" value="TreeGrafter"/>
</dbReference>
<dbReference type="GO" id="GO:0005524">
    <property type="term" value="F:ATP binding"/>
    <property type="evidence" value="ECO:0007669"/>
    <property type="project" value="UniProtKB-KW"/>
</dbReference>
<dbReference type="FunFam" id="1.20.272.10:FF:000004">
    <property type="entry name" value="Replication factor C subunit 5"/>
    <property type="match status" value="1"/>
</dbReference>
<dbReference type="FunFam" id="3.40.50.300:FF:000129">
    <property type="entry name" value="Replication factor C subunit 5"/>
    <property type="match status" value="1"/>
</dbReference>
<keyword evidence="5" id="KW-0067">ATP-binding</keyword>
<dbReference type="Pfam" id="PF21960">
    <property type="entry name" value="RCF1-5-like_lid"/>
    <property type="match status" value="1"/>
</dbReference>
<gene>
    <name evidence="9" type="primary">RFC5</name>
    <name evidence="9" type="ORF">T4D_2198</name>
</gene>
<dbReference type="InterPro" id="IPR027417">
    <property type="entry name" value="P-loop_NTPase"/>
</dbReference>
<evidence type="ECO:0000256" key="5">
    <source>
        <dbReference type="ARBA" id="ARBA00022840"/>
    </source>
</evidence>
<dbReference type="FunFam" id="1.10.8.60:FF:000028">
    <property type="entry name" value="Replication factor C subunit 5"/>
    <property type="match status" value="1"/>
</dbReference>
<keyword evidence="10" id="KW-1185">Reference proteome</keyword>
<dbReference type="GO" id="GO:0003677">
    <property type="term" value="F:DNA binding"/>
    <property type="evidence" value="ECO:0007669"/>
    <property type="project" value="InterPro"/>
</dbReference>
<dbReference type="Pfam" id="PF00004">
    <property type="entry name" value="AAA"/>
    <property type="match status" value="1"/>
</dbReference>
<organism evidence="9 10">
    <name type="scientific">Trichinella pseudospiralis</name>
    <name type="common">Parasitic roundworm</name>
    <dbReference type="NCBI Taxonomy" id="6337"/>
    <lineage>
        <taxon>Eukaryota</taxon>
        <taxon>Metazoa</taxon>
        <taxon>Ecdysozoa</taxon>
        <taxon>Nematoda</taxon>
        <taxon>Enoplea</taxon>
        <taxon>Dorylaimia</taxon>
        <taxon>Trichinellida</taxon>
        <taxon>Trichinellidae</taxon>
        <taxon>Trichinella</taxon>
    </lineage>
</organism>
<dbReference type="Proteomes" id="UP000054995">
    <property type="component" value="Unassembled WGS sequence"/>
</dbReference>
<dbReference type="OrthoDB" id="10254700at2759"/>
<evidence type="ECO:0000313" key="9">
    <source>
        <dbReference type="EMBL" id="KRY91032.1"/>
    </source>
</evidence>
<dbReference type="PANTHER" id="PTHR11669">
    <property type="entry name" value="REPLICATION FACTOR C / DNA POLYMERASE III GAMMA-TAU SUBUNIT"/>
    <property type="match status" value="1"/>
</dbReference>
<dbReference type="InterPro" id="IPR047854">
    <property type="entry name" value="RFC_lid"/>
</dbReference>
<dbReference type="NCBIfam" id="NF001679">
    <property type="entry name" value="PRK00440.1"/>
    <property type="match status" value="1"/>
</dbReference>
<proteinExistence type="inferred from homology"/>
<dbReference type="GO" id="GO:0005634">
    <property type="term" value="C:nucleus"/>
    <property type="evidence" value="ECO:0007669"/>
    <property type="project" value="UniProtKB-SubCell"/>
</dbReference>
<dbReference type="SUPFAM" id="SSF52540">
    <property type="entry name" value="P-loop containing nucleoside triphosphate hydrolases"/>
    <property type="match status" value="1"/>
</dbReference>
<keyword evidence="4" id="KW-0547">Nucleotide-binding</keyword>
<accession>A0A0V1FYA7</accession>